<organism evidence="1 2">
    <name type="scientific">Pannonibacter phragmitetus</name>
    <dbReference type="NCBI Taxonomy" id="121719"/>
    <lineage>
        <taxon>Bacteria</taxon>
        <taxon>Pseudomonadati</taxon>
        <taxon>Pseudomonadota</taxon>
        <taxon>Alphaproteobacteria</taxon>
        <taxon>Hyphomicrobiales</taxon>
        <taxon>Stappiaceae</taxon>
        <taxon>Pannonibacter</taxon>
    </lineage>
</organism>
<dbReference type="EMBL" id="UGSK01000001">
    <property type="protein sequence ID" value="SUB00752.1"/>
    <property type="molecule type" value="Genomic_DNA"/>
</dbReference>
<reference evidence="1 2" key="1">
    <citation type="submission" date="2018-06" db="EMBL/GenBank/DDBJ databases">
        <authorList>
            <consortium name="Pathogen Informatics"/>
            <person name="Doyle S."/>
        </authorList>
    </citation>
    <scope>NUCLEOTIDE SEQUENCE [LARGE SCALE GENOMIC DNA]</scope>
    <source>
        <strain evidence="1 2">NCTC13350</strain>
    </source>
</reference>
<protein>
    <submittedName>
        <fullName evidence="1">Uncharacterized protein</fullName>
    </submittedName>
</protein>
<accession>A0A378ZU21</accession>
<sequence length="30" mass="3376">MFRMRLFQLLDPLPGRAGLQSSLAQNAKSE</sequence>
<evidence type="ECO:0000313" key="1">
    <source>
        <dbReference type="EMBL" id="SUB00752.1"/>
    </source>
</evidence>
<dbReference type="Proteomes" id="UP000255000">
    <property type="component" value="Unassembled WGS sequence"/>
</dbReference>
<name>A0A378ZU21_9HYPH</name>
<proteinExistence type="predicted"/>
<evidence type="ECO:0000313" key="2">
    <source>
        <dbReference type="Proteomes" id="UP000255000"/>
    </source>
</evidence>
<gene>
    <name evidence="1" type="ORF">NCTC13350_01676</name>
</gene>
<dbReference type="AlphaFoldDB" id="A0A378ZU21"/>